<sequence>MAELRLSIPPAVLQQMVALAAEITIIENGLAQALTLADRTRFRTSTELTNYLSHKLDKHFYTTVSQRIGFQRAAFLSASAAMKETADTCFEDWGSTIDSFKRGVEKIPVLQAEIKSFTSTTEHGLQEDLKDIKTINQSLINQEKEAHSLLTERIAALQQKTLETIKPVGSLHSTIDATKDELRHLKYQQRLRSQANEDKFSSLRSALDKGNFQAIRRDRVFKQAESDILEKLNPLLFHHMSEESNSSKEQLRNLHTTISTQLSTLRDWENKLNAMASIFTRDHYTTVKKPVERSIESMRTEIVAQQERVILDLRSIRDELNSAYLEHKRGTELIRKVKIEMDTMKQKWHQSIDLLKKKYMLNDLEELRRIYEKEIPEASRSKAFELCADAETTLASTEQAVKMWSDLMAQRVESEDAKMKKMEQTLNRLLSELILTTHTRSLGIDELNRRLSHKAFELTQLVGTRMDDAQFKQKLAEKVSKSDTDIAFGVYCPAEHEEQVIPQPPRGRINASNSYRPQSANNINKKVWSDKKIAEDSRLLREYQNQCALKSEDFSFIKYFTTAIMNEKSGLMSDPSLADTESTIYAGPHGNAVLDSDHVATHVLQVSPSLVQQRVAASLALREASQKSISSPLPLSVPSAMPASSKEQIRLRPGTEALFPKEKTASTVSLTNIYMAESASASPTEATSQHQRLNHTGRNLRGRRSYHARIAQTILNANEDLNKLTDSIAKAERDLEEAESKRAINADLTGIRVRTRATSEGISSRHQQVMSVPSSVHGRSRSGKVVSAGTETSLLHEDDKAVIFTTSDINPEVLAYSKSESKDNYRAQRYPDGINPRTGLFEEISPFEYQQPRVKHSTVTKSTPSLPAMPEELVIVSHTLGKDQNRQRQQLNARRTVRSAVPVGEQYLLKQCEPPLTTSMDDIYVESVNTNKESGLTSAEANKLPRAYSANAALKAKRDLATNSLLGDEPDKLGAFLTMGNPGRECLPKILGGIMGTPVRLPASRQRNPSRQSWEEKALRRLSHARAEDPATKSTIDNTEKVLREAEKAIHQD</sequence>
<evidence type="ECO:0000256" key="1">
    <source>
        <dbReference type="SAM" id="Coils"/>
    </source>
</evidence>
<feature type="coiled-coil region" evidence="1">
    <location>
        <begin position="714"/>
        <end position="748"/>
    </location>
</feature>
<evidence type="ECO:0000256" key="2">
    <source>
        <dbReference type="SAM" id="MobiDB-lite"/>
    </source>
</evidence>
<evidence type="ECO:0000313" key="3">
    <source>
        <dbReference type="EMBL" id="KAE8302304.1"/>
    </source>
</evidence>
<gene>
    <name evidence="3" type="ORF">GL50803_00103849</name>
</gene>
<feature type="region of interest" description="Disordered" evidence="2">
    <location>
        <begin position="1000"/>
        <end position="1040"/>
    </location>
</feature>
<dbReference type="EMBL" id="AACB03000004">
    <property type="protein sequence ID" value="KAE8302304.1"/>
    <property type="molecule type" value="Genomic_DNA"/>
</dbReference>
<accession>A0A644F115</accession>
<comment type="caution">
    <text evidence="3">The sequence shown here is derived from an EMBL/GenBank/DDBJ whole genome shotgun (WGS) entry which is preliminary data.</text>
</comment>
<feature type="compositionally biased region" description="Basic and acidic residues" evidence="2">
    <location>
        <begin position="1013"/>
        <end position="1031"/>
    </location>
</feature>
<proteinExistence type="predicted"/>
<evidence type="ECO:0000313" key="4">
    <source>
        <dbReference type="Proteomes" id="UP000001548"/>
    </source>
</evidence>
<feature type="compositionally biased region" description="Polar residues" evidence="2">
    <location>
        <begin position="757"/>
        <end position="774"/>
    </location>
</feature>
<organism evidence="3 4">
    <name type="scientific">Giardia intestinalis (strain ATCC 50803 / WB clone C6)</name>
    <name type="common">Giardia lamblia</name>
    <dbReference type="NCBI Taxonomy" id="184922"/>
    <lineage>
        <taxon>Eukaryota</taxon>
        <taxon>Metamonada</taxon>
        <taxon>Diplomonadida</taxon>
        <taxon>Hexamitidae</taxon>
        <taxon>Giardiinae</taxon>
        <taxon>Giardia</taxon>
    </lineage>
</organism>
<dbReference type="Proteomes" id="UP000001548">
    <property type="component" value="Unassembled WGS sequence"/>
</dbReference>
<keyword evidence="4" id="KW-1185">Reference proteome</keyword>
<dbReference type="AlphaFoldDB" id="A0A644F115"/>
<feature type="region of interest" description="Disordered" evidence="2">
    <location>
        <begin position="757"/>
        <end position="785"/>
    </location>
</feature>
<dbReference type="InParanoid" id="A0A644F115"/>
<name>A0A644F115_GIAIC</name>
<protein>
    <submittedName>
        <fullName evidence="3">Uncharacterized protein</fullName>
    </submittedName>
</protein>
<keyword evidence="1" id="KW-0175">Coiled coil</keyword>
<reference evidence="3 4" key="1">
    <citation type="journal article" date="2007" name="Science">
        <title>Genomic minimalism in the early diverging intestinal parasite Giardia lamblia.</title>
        <authorList>
            <person name="Morrison H.G."/>
            <person name="McArthur A.G."/>
            <person name="Gillin F.D."/>
            <person name="Aley S.B."/>
            <person name="Adam R.D."/>
            <person name="Olsen G.J."/>
            <person name="Best A.A."/>
            <person name="Cande W.Z."/>
            <person name="Chen F."/>
            <person name="Cipriano M.J."/>
            <person name="Davids B.J."/>
            <person name="Dawson S.C."/>
            <person name="Elmendorf H.G."/>
            <person name="Hehl A.B."/>
            <person name="Holder M.E."/>
            <person name="Huse S.M."/>
            <person name="Kim U.U."/>
            <person name="Lasek-Nesselquist E."/>
            <person name="Manning G."/>
            <person name="Nigam A."/>
            <person name="Nixon J.E."/>
            <person name="Palm D."/>
            <person name="Passamaneck N.E."/>
            <person name="Prabhu A."/>
            <person name="Reich C.I."/>
            <person name="Reiner D.S."/>
            <person name="Samuelson J."/>
            <person name="Svard S.G."/>
            <person name="Sogin M.L."/>
        </authorList>
    </citation>
    <scope>NUCLEOTIDE SEQUENCE [LARGE SCALE GENOMIC DNA]</scope>
    <source>
        <strain evidence="3 4">WB C6</strain>
    </source>
</reference>